<proteinExistence type="predicted"/>
<dbReference type="Gene3D" id="2.60.120.200">
    <property type="match status" value="1"/>
</dbReference>
<gene>
    <name evidence="1" type="ORF">UFOVP1166_33</name>
</gene>
<protein>
    <submittedName>
        <fullName evidence="1">Concanavalin A-like lectin/glucanases superfamily</fullName>
    </submittedName>
</protein>
<evidence type="ECO:0000313" key="1">
    <source>
        <dbReference type="EMBL" id="CAB4188028.1"/>
    </source>
</evidence>
<keyword evidence="1" id="KW-0430">Lectin</keyword>
<dbReference type="InterPro" id="IPR013320">
    <property type="entry name" value="ConA-like_dom_sf"/>
</dbReference>
<sequence length="246" mass="25704">MITITSFGPCSARALGFGSATTVATDPYYSSVSLLMHCDGANTGTVFTDNGPLTKTITAVGGAVTSNTQFKFGNASLRTRSAGDEVTCTNTGFDFGTGDFTVECWVYYDDLIFPPTALASFFSNSVANTFMAAYGSSITNLIFYGAAGPSSTTGWAHGMAVNTWSHVAWVRNGNNRTIFVNGSSIGTAADLSGVSFTPSAGTAYLGSNPITPFATINSFADEFRITKGVARYTSSFTPPNAPFPNS</sequence>
<name>A0A6J5R394_9CAUD</name>
<dbReference type="Pfam" id="PF13385">
    <property type="entry name" value="Laminin_G_3"/>
    <property type="match status" value="1"/>
</dbReference>
<dbReference type="SUPFAM" id="SSF49899">
    <property type="entry name" value="Concanavalin A-like lectins/glucanases"/>
    <property type="match status" value="1"/>
</dbReference>
<dbReference type="GO" id="GO:0030246">
    <property type="term" value="F:carbohydrate binding"/>
    <property type="evidence" value="ECO:0007669"/>
    <property type="project" value="UniProtKB-KW"/>
</dbReference>
<dbReference type="EMBL" id="LR797117">
    <property type="protein sequence ID" value="CAB4188028.1"/>
    <property type="molecule type" value="Genomic_DNA"/>
</dbReference>
<accession>A0A6J5R394</accession>
<reference evidence="1" key="1">
    <citation type="submission" date="2020-05" db="EMBL/GenBank/DDBJ databases">
        <authorList>
            <person name="Chiriac C."/>
            <person name="Salcher M."/>
            <person name="Ghai R."/>
            <person name="Kavagutti S V."/>
        </authorList>
    </citation>
    <scope>NUCLEOTIDE SEQUENCE</scope>
</reference>
<organism evidence="1">
    <name type="scientific">uncultured Caudovirales phage</name>
    <dbReference type="NCBI Taxonomy" id="2100421"/>
    <lineage>
        <taxon>Viruses</taxon>
        <taxon>Duplodnaviria</taxon>
        <taxon>Heunggongvirae</taxon>
        <taxon>Uroviricota</taxon>
        <taxon>Caudoviricetes</taxon>
        <taxon>Peduoviridae</taxon>
        <taxon>Maltschvirus</taxon>
        <taxon>Maltschvirus maltsch</taxon>
    </lineage>
</organism>